<gene>
    <name evidence="2" type="ORF">SAMN04488542_11763</name>
</gene>
<proteinExistence type="predicted"/>
<feature type="transmembrane region" description="Helical" evidence="1">
    <location>
        <begin position="76"/>
        <end position="94"/>
    </location>
</feature>
<accession>A0A1G7NZV0</accession>
<dbReference type="RefSeq" id="WP_091231974.1">
    <property type="nucleotide sequence ID" value="NZ_FNBG01000017.1"/>
</dbReference>
<dbReference type="AlphaFoldDB" id="A0A1G7NZV0"/>
<sequence length="229" mass="25773">MKKGLIYIFVLCVGVLMLVRSHLHVSLGDNIFSAAGISPWLGKNTRFHLPVILGFILLLIGMIGTVKIYKPRYPKILSRIIIACVAFMLIFPLASEKLMFVLKHNSNGTHSIDYLVENSECHIKTSDNEAKAKCSFTFYNYGAENSITIQPVFEDRYGDLNFEASTVSIIPHSKVSLTAEFIAEGHEIDWSGSGYFKGVGIEVEMDGVKKRYNKFKYLTIKELPIWTTP</sequence>
<dbReference type="EMBL" id="FNBG01000017">
    <property type="protein sequence ID" value="SDF79576.1"/>
    <property type="molecule type" value="Genomic_DNA"/>
</dbReference>
<evidence type="ECO:0000256" key="1">
    <source>
        <dbReference type="SAM" id="Phobius"/>
    </source>
</evidence>
<evidence type="ECO:0000313" key="2">
    <source>
        <dbReference type="EMBL" id="SDF79576.1"/>
    </source>
</evidence>
<reference evidence="2 3" key="1">
    <citation type="submission" date="2016-10" db="EMBL/GenBank/DDBJ databases">
        <authorList>
            <person name="de Groot N.N."/>
        </authorList>
    </citation>
    <scope>NUCLEOTIDE SEQUENCE [LARGE SCALE GENOMIC DNA]</scope>
    <source>
        <strain evidence="2 3">DSM 28129</strain>
    </source>
</reference>
<keyword evidence="3" id="KW-1185">Reference proteome</keyword>
<keyword evidence="1" id="KW-0812">Transmembrane</keyword>
<protein>
    <submittedName>
        <fullName evidence="2">Uncharacterized protein</fullName>
    </submittedName>
</protein>
<keyword evidence="1" id="KW-0472">Membrane</keyword>
<name>A0A1G7NZV0_9BACL</name>
<dbReference type="STRING" id="670482.SAMN04488542_11763"/>
<dbReference type="Proteomes" id="UP000198972">
    <property type="component" value="Unassembled WGS sequence"/>
</dbReference>
<dbReference type="OrthoDB" id="2654737at2"/>
<keyword evidence="1" id="KW-1133">Transmembrane helix</keyword>
<evidence type="ECO:0000313" key="3">
    <source>
        <dbReference type="Proteomes" id="UP000198972"/>
    </source>
</evidence>
<feature type="transmembrane region" description="Helical" evidence="1">
    <location>
        <begin position="47"/>
        <end position="69"/>
    </location>
</feature>
<organism evidence="2 3">
    <name type="scientific">Fontibacillus panacisegetis</name>
    <dbReference type="NCBI Taxonomy" id="670482"/>
    <lineage>
        <taxon>Bacteria</taxon>
        <taxon>Bacillati</taxon>
        <taxon>Bacillota</taxon>
        <taxon>Bacilli</taxon>
        <taxon>Bacillales</taxon>
        <taxon>Paenibacillaceae</taxon>
        <taxon>Fontibacillus</taxon>
    </lineage>
</organism>